<gene>
    <name evidence="1" type="ORF">M431DRAFT_9933</name>
</gene>
<name>A0A2T3ZXX2_TRIHA</name>
<dbReference type="Proteomes" id="UP000241690">
    <property type="component" value="Unassembled WGS sequence"/>
</dbReference>
<evidence type="ECO:0000313" key="1">
    <source>
        <dbReference type="EMBL" id="PTB49662.1"/>
    </source>
</evidence>
<organism evidence="1 2">
    <name type="scientific">Trichoderma harzianum CBS 226.95</name>
    <dbReference type="NCBI Taxonomy" id="983964"/>
    <lineage>
        <taxon>Eukaryota</taxon>
        <taxon>Fungi</taxon>
        <taxon>Dikarya</taxon>
        <taxon>Ascomycota</taxon>
        <taxon>Pezizomycotina</taxon>
        <taxon>Sordariomycetes</taxon>
        <taxon>Hypocreomycetidae</taxon>
        <taxon>Hypocreales</taxon>
        <taxon>Hypocreaceae</taxon>
        <taxon>Trichoderma</taxon>
    </lineage>
</organism>
<sequence>MDNNFAISDQQVLTEVTAFLTQGTTNQKKQLYKFLRDQPRYVPLDSLLSEKELPLKLKLIEELHGRLGEDFSTSEEPFHFSNIQIAALSLMSIETLQDLRQDATSIMSVSVPHYQLSLLVNGNPPPCKDIFVSRAVNETWLLRDDIVCPLTGLVEAEPYYIAPSHLTKGQMNIAAFTDSTFLSQLMGDVWVQISRIMAIDSIGAFEKSWNILYLHPIRGLYWSQCLFGLKYLEMVTNSDGSTVVQIQFHRMPKNKVMSRQRVKPPYDSAIDAMLQIAVVTDEESHFGHYLKSGTSFGVTLNSKEEALKMKAALELQWLAVRLAAMSGITKGWGWERE</sequence>
<dbReference type="AlphaFoldDB" id="A0A2T3ZXX2"/>
<reference evidence="1 2" key="1">
    <citation type="submission" date="2016-07" db="EMBL/GenBank/DDBJ databases">
        <title>Multiple horizontal gene transfer events from other fungi enriched the ability of initially mycotrophic Trichoderma (Ascomycota) to feed on dead plant biomass.</title>
        <authorList>
            <consortium name="DOE Joint Genome Institute"/>
            <person name="Aerts A."/>
            <person name="Atanasova L."/>
            <person name="Chenthamara K."/>
            <person name="Zhang J."/>
            <person name="Grujic M."/>
            <person name="Henrissat B."/>
            <person name="Kuo A."/>
            <person name="Salamov A."/>
            <person name="Lipzen A."/>
            <person name="Labutti K."/>
            <person name="Barry K."/>
            <person name="Miao Y."/>
            <person name="Rahimi M.J."/>
            <person name="Shen Q."/>
            <person name="Grigoriev I.V."/>
            <person name="Kubicek C.P."/>
            <person name="Druzhinina I.S."/>
        </authorList>
    </citation>
    <scope>NUCLEOTIDE SEQUENCE [LARGE SCALE GENOMIC DNA]</scope>
    <source>
        <strain evidence="1 2">CBS 226.95</strain>
    </source>
</reference>
<evidence type="ECO:0008006" key="3">
    <source>
        <dbReference type="Google" id="ProtNLM"/>
    </source>
</evidence>
<evidence type="ECO:0000313" key="2">
    <source>
        <dbReference type="Proteomes" id="UP000241690"/>
    </source>
</evidence>
<dbReference type="GeneID" id="36633723"/>
<dbReference type="EMBL" id="KZ679691">
    <property type="protein sequence ID" value="PTB49662.1"/>
    <property type="molecule type" value="Genomic_DNA"/>
</dbReference>
<proteinExistence type="predicted"/>
<accession>A0A2T3ZXX2</accession>
<protein>
    <recommendedName>
        <fullName evidence="3">HNH nuclease domain-containing protein</fullName>
    </recommendedName>
</protein>
<keyword evidence="2" id="KW-1185">Reference proteome</keyword>
<dbReference type="RefSeq" id="XP_024769339.1">
    <property type="nucleotide sequence ID" value="XM_024925140.1"/>
</dbReference>